<organism evidence="1 2">
    <name type="scientific">Hibiscus sabdariffa</name>
    <name type="common">roselle</name>
    <dbReference type="NCBI Taxonomy" id="183260"/>
    <lineage>
        <taxon>Eukaryota</taxon>
        <taxon>Viridiplantae</taxon>
        <taxon>Streptophyta</taxon>
        <taxon>Embryophyta</taxon>
        <taxon>Tracheophyta</taxon>
        <taxon>Spermatophyta</taxon>
        <taxon>Magnoliopsida</taxon>
        <taxon>eudicotyledons</taxon>
        <taxon>Gunneridae</taxon>
        <taxon>Pentapetalae</taxon>
        <taxon>rosids</taxon>
        <taxon>malvids</taxon>
        <taxon>Malvales</taxon>
        <taxon>Malvaceae</taxon>
        <taxon>Malvoideae</taxon>
        <taxon>Hibiscus</taxon>
    </lineage>
</organism>
<proteinExistence type="predicted"/>
<evidence type="ECO:0000313" key="2">
    <source>
        <dbReference type="Proteomes" id="UP001472677"/>
    </source>
</evidence>
<dbReference type="EMBL" id="JBBPBM010000023">
    <property type="protein sequence ID" value="KAK8545518.1"/>
    <property type="molecule type" value="Genomic_DNA"/>
</dbReference>
<evidence type="ECO:0000313" key="1">
    <source>
        <dbReference type="EMBL" id="KAK8545518.1"/>
    </source>
</evidence>
<accession>A0ABR2DRI5</accession>
<keyword evidence="2" id="KW-1185">Reference proteome</keyword>
<sequence>MESRLKTRNVPSHRCWTQKRRKRLKNFYKKHRSTESQEITSGLCFTLSILGEENSSANTFAAAKNGNGLHHLGTEKGVGIGDSVKMREASSSRVDVSFRSSVSHFTCPLNFMLSDSGTGDPKKRCPFDSSFLEFVFWIQFKEGNIMLPFLLS</sequence>
<comment type="caution">
    <text evidence="1">The sequence shown here is derived from an EMBL/GenBank/DDBJ whole genome shotgun (WGS) entry which is preliminary data.</text>
</comment>
<name>A0ABR2DRI5_9ROSI</name>
<dbReference type="Proteomes" id="UP001472677">
    <property type="component" value="Unassembled WGS sequence"/>
</dbReference>
<gene>
    <name evidence="1" type="ORF">V6N12_026350</name>
</gene>
<protein>
    <submittedName>
        <fullName evidence="1">Uncharacterized protein</fullName>
    </submittedName>
</protein>
<reference evidence="1 2" key="1">
    <citation type="journal article" date="2024" name="G3 (Bethesda)">
        <title>Genome assembly of Hibiscus sabdariffa L. provides insights into metabolisms of medicinal natural products.</title>
        <authorList>
            <person name="Kim T."/>
        </authorList>
    </citation>
    <scope>NUCLEOTIDE SEQUENCE [LARGE SCALE GENOMIC DNA]</scope>
    <source>
        <strain evidence="1">TK-2024</strain>
        <tissue evidence="1">Old leaves</tissue>
    </source>
</reference>